<proteinExistence type="predicted"/>
<accession>A0AA88CP91</accession>
<gene>
    <name evidence="2" type="ORF">TIFTF001_040547</name>
</gene>
<evidence type="ECO:0000313" key="2">
    <source>
        <dbReference type="EMBL" id="GMN24207.1"/>
    </source>
</evidence>
<dbReference type="Proteomes" id="UP001187192">
    <property type="component" value="Unassembled WGS sequence"/>
</dbReference>
<feature type="compositionally biased region" description="Acidic residues" evidence="1">
    <location>
        <begin position="204"/>
        <end position="226"/>
    </location>
</feature>
<organism evidence="2 3">
    <name type="scientific">Ficus carica</name>
    <name type="common">Common fig</name>
    <dbReference type="NCBI Taxonomy" id="3494"/>
    <lineage>
        <taxon>Eukaryota</taxon>
        <taxon>Viridiplantae</taxon>
        <taxon>Streptophyta</taxon>
        <taxon>Embryophyta</taxon>
        <taxon>Tracheophyta</taxon>
        <taxon>Spermatophyta</taxon>
        <taxon>Magnoliopsida</taxon>
        <taxon>eudicotyledons</taxon>
        <taxon>Gunneridae</taxon>
        <taxon>Pentapetalae</taxon>
        <taxon>rosids</taxon>
        <taxon>fabids</taxon>
        <taxon>Rosales</taxon>
        <taxon>Moraceae</taxon>
        <taxon>Ficeae</taxon>
        <taxon>Ficus</taxon>
    </lineage>
</organism>
<comment type="caution">
    <text evidence="2">The sequence shown here is derived from an EMBL/GenBank/DDBJ whole genome shotgun (WGS) entry which is preliminary data.</text>
</comment>
<dbReference type="AlphaFoldDB" id="A0AA88CP91"/>
<evidence type="ECO:0000313" key="3">
    <source>
        <dbReference type="Proteomes" id="UP001187192"/>
    </source>
</evidence>
<protein>
    <submittedName>
        <fullName evidence="2">Uncharacterized protein</fullName>
    </submittedName>
</protein>
<keyword evidence="3" id="KW-1185">Reference proteome</keyword>
<evidence type="ECO:0000256" key="1">
    <source>
        <dbReference type="SAM" id="MobiDB-lite"/>
    </source>
</evidence>
<reference evidence="2" key="1">
    <citation type="submission" date="2023-07" db="EMBL/GenBank/DDBJ databases">
        <title>draft genome sequence of fig (Ficus carica).</title>
        <authorList>
            <person name="Takahashi T."/>
            <person name="Nishimura K."/>
        </authorList>
    </citation>
    <scope>NUCLEOTIDE SEQUENCE</scope>
</reference>
<feature type="compositionally biased region" description="Acidic residues" evidence="1">
    <location>
        <begin position="262"/>
        <end position="289"/>
    </location>
</feature>
<dbReference type="EMBL" id="BTGU01001490">
    <property type="protein sequence ID" value="GMN24207.1"/>
    <property type="molecule type" value="Genomic_DNA"/>
</dbReference>
<feature type="region of interest" description="Disordered" evidence="1">
    <location>
        <begin position="176"/>
        <end position="289"/>
    </location>
</feature>
<feature type="compositionally biased region" description="Pro residues" evidence="1">
    <location>
        <begin position="182"/>
        <end position="191"/>
    </location>
</feature>
<sequence length="289" mass="32338">MDPDHVDADREAISSFYEAHPLLFDGEPQLPSRTWAHFRSLMIGRFGPILDYGTGAPQRDPDIYRDMSDTRYHSYTLEWHAYPHETMAHYCMRFQEAMLPYVSQDMTHPVLEALTVLQNGLPSRIRQHVPFPTPRMTVEHMIEDILRAEIRADTEPTGAAEGDHQAPVDDAAIGEPLYEVGPAPPEEPIPAVPEQEVPAHEAGEQEDAEGDPEAGDQEEDDIEDIPADPPADPIVIDISSDEEGDDEDMEPAPELEQAGWFEDQEDLADDPEEILFDDGDWETDSDAAA</sequence>
<feature type="compositionally biased region" description="Acidic residues" evidence="1">
    <location>
        <begin position="239"/>
        <end position="253"/>
    </location>
</feature>
<name>A0AA88CP91_FICCA</name>